<protein>
    <submittedName>
        <fullName evidence="1">Uncharacterized protein</fullName>
    </submittedName>
</protein>
<keyword evidence="2" id="KW-1185">Reference proteome</keyword>
<dbReference type="AlphaFoldDB" id="A0A7T8K9W5"/>
<accession>A0A7T8K9W5</accession>
<gene>
    <name evidence="1" type="ORF">FKW44_012937</name>
</gene>
<reference evidence="2" key="1">
    <citation type="submission" date="2021-01" db="EMBL/GenBank/DDBJ databases">
        <title>Caligus Genome Assembly.</title>
        <authorList>
            <person name="Gallardo-Escarate C."/>
        </authorList>
    </citation>
    <scope>NUCLEOTIDE SEQUENCE [LARGE SCALE GENOMIC DNA]</scope>
</reference>
<evidence type="ECO:0000313" key="1">
    <source>
        <dbReference type="EMBL" id="QQP51533.1"/>
    </source>
</evidence>
<organism evidence="1 2">
    <name type="scientific">Caligus rogercresseyi</name>
    <name type="common">Sea louse</name>
    <dbReference type="NCBI Taxonomy" id="217165"/>
    <lineage>
        <taxon>Eukaryota</taxon>
        <taxon>Metazoa</taxon>
        <taxon>Ecdysozoa</taxon>
        <taxon>Arthropoda</taxon>
        <taxon>Crustacea</taxon>
        <taxon>Multicrustacea</taxon>
        <taxon>Hexanauplia</taxon>
        <taxon>Copepoda</taxon>
        <taxon>Siphonostomatoida</taxon>
        <taxon>Caligidae</taxon>
        <taxon>Caligus</taxon>
    </lineage>
</organism>
<dbReference type="EMBL" id="CP045897">
    <property type="protein sequence ID" value="QQP51533.1"/>
    <property type="molecule type" value="Genomic_DNA"/>
</dbReference>
<evidence type="ECO:0000313" key="2">
    <source>
        <dbReference type="Proteomes" id="UP000595437"/>
    </source>
</evidence>
<dbReference type="Proteomes" id="UP000595437">
    <property type="component" value="Chromosome 8"/>
</dbReference>
<sequence length="51" mass="5905">MVNEQEGISEIYSYRYNGPVARLCRTHSFRFILPRPAIACNRETSKTSIID</sequence>
<proteinExistence type="predicted"/>
<name>A0A7T8K9W5_CALRO</name>